<feature type="compositionally biased region" description="Basic and acidic residues" evidence="1">
    <location>
        <begin position="20"/>
        <end position="30"/>
    </location>
</feature>
<accession>A0A420HF67</accession>
<feature type="region of interest" description="Disordered" evidence="1">
    <location>
        <begin position="1"/>
        <end position="48"/>
    </location>
</feature>
<proteinExistence type="predicted"/>
<organism evidence="2 3">
    <name type="scientific">Golovinomyces cichoracearum</name>
    <dbReference type="NCBI Taxonomy" id="62708"/>
    <lineage>
        <taxon>Eukaryota</taxon>
        <taxon>Fungi</taxon>
        <taxon>Dikarya</taxon>
        <taxon>Ascomycota</taxon>
        <taxon>Pezizomycotina</taxon>
        <taxon>Leotiomycetes</taxon>
        <taxon>Erysiphales</taxon>
        <taxon>Erysiphaceae</taxon>
        <taxon>Golovinomyces</taxon>
    </lineage>
</organism>
<dbReference type="AlphaFoldDB" id="A0A420HF67"/>
<gene>
    <name evidence="2" type="ORF">GcC1_199053</name>
</gene>
<name>A0A420HF67_9PEZI</name>
<dbReference type="Proteomes" id="UP000285405">
    <property type="component" value="Unassembled WGS sequence"/>
</dbReference>
<feature type="compositionally biased region" description="Basic and acidic residues" evidence="1">
    <location>
        <begin position="1"/>
        <end position="10"/>
    </location>
</feature>
<evidence type="ECO:0000313" key="2">
    <source>
        <dbReference type="EMBL" id="RKF56029.1"/>
    </source>
</evidence>
<protein>
    <submittedName>
        <fullName evidence="2">Uncharacterized protein</fullName>
    </submittedName>
</protein>
<dbReference type="EMBL" id="MCBR01019989">
    <property type="protein sequence ID" value="RKF56029.1"/>
    <property type="molecule type" value="Genomic_DNA"/>
</dbReference>
<reference evidence="2 3" key="1">
    <citation type="journal article" date="2018" name="BMC Genomics">
        <title>Comparative genome analyses reveal sequence features reflecting distinct modes of host-adaptation between dicot and monocot powdery mildew.</title>
        <authorList>
            <person name="Wu Y."/>
            <person name="Ma X."/>
            <person name="Pan Z."/>
            <person name="Kale S.D."/>
            <person name="Song Y."/>
            <person name="King H."/>
            <person name="Zhang Q."/>
            <person name="Presley C."/>
            <person name="Deng X."/>
            <person name="Wei C.I."/>
            <person name="Xiao S."/>
        </authorList>
    </citation>
    <scope>NUCLEOTIDE SEQUENCE [LARGE SCALE GENOMIC DNA]</scope>
    <source>
        <strain evidence="2">UCSC1</strain>
    </source>
</reference>
<evidence type="ECO:0000256" key="1">
    <source>
        <dbReference type="SAM" id="MobiDB-lite"/>
    </source>
</evidence>
<evidence type="ECO:0000313" key="3">
    <source>
        <dbReference type="Proteomes" id="UP000285405"/>
    </source>
</evidence>
<comment type="caution">
    <text evidence="2">The sequence shown here is derived from an EMBL/GenBank/DDBJ whole genome shotgun (WGS) entry which is preliminary data.</text>
</comment>
<sequence>MDSPSIKRIENGQSPDWTSEELHQIQEQKRQQKQIQKNVSRKTSPFNFKKVVGKEEHGNFDPLEDVSYDANQQIQDEEKRQDEIRRLRSIICLSLDRQKNASLYCEQQC</sequence>